<accession>A0ABY5SZL3</accession>
<dbReference type="EMBL" id="CP092471">
    <property type="protein sequence ID" value="UVI39952.1"/>
    <property type="molecule type" value="Genomic_DNA"/>
</dbReference>
<evidence type="ECO:0000313" key="2">
    <source>
        <dbReference type="Proteomes" id="UP001065265"/>
    </source>
</evidence>
<protein>
    <recommendedName>
        <fullName evidence="3">MBL fold metallo-hydrolase</fullName>
    </recommendedName>
</protein>
<dbReference type="Proteomes" id="UP001065265">
    <property type="component" value="Chromosome"/>
</dbReference>
<reference evidence="1" key="1">
    <citation type="submission" date="2022-02" db="EMBL/GenBank/DDBJ databases">
        <title>Qipengyuania spongiae sp. nov., isolated from marine sponge.</title>
        <authorList>
            <person name="Li Z."/>
            <person name="Zhang M."/>
        </authorList>
    </citation>
    <scope>NUCLEOTIDE SEQUENCE</scope>
    <source>
        <strain evidence="1">PHS-Z21</strain>
    </source>
</reference>
<gene>
    <name evidence="1" type="ORF">L1F33_03040</name>
</gene>
<dbReference type="SUPFAM" id="SSF56281">
    <property type="entry name" value="Metallo-hydrolase/oxidoreductase"/>
    <property type="match status" value="1"/>
</dbReference>
<keyword evidence="2" id="KW-1185">Reference proteome</keyword>
<evidence type="ECO:0008006" key="3">
    <source>
        <dbReference type="Google" id="ProtNLM"/>
    </source>
</evidence>
<proteinExistence type="predicted"/>
<dbReference type="InterPro" id="IPR036866">
    <property type="entry name" value="RibonucZ/Hydroxyglut_hydro"/>
</dbReference>
<name>A0ABY5SZL3_9SPHN</name>
<sequence length="233" mass="25137">MVGNQKLWQSVGPVNGILHRTYRASRFGPANSLCFSIGNGRCAVLSAPVDPTDDDFRAAESLGRVAALIVPSHGHRAGLDAWIARYPNATVYAPTAAIALAGRSKGRAFVPLTDLQTDGSIAVHEVPGAKTGGTFLSILTDERPVVYLDEILITMDQRPAGWLYRLLFGLKGIEPGIGVNRVYADWRTKDRKRVANLALSLLQDDPICVVAHGPVIDRSQDLDAARTALRSLD</sequence>
<evidence type="ECO:0000313" key="1">
    <source>
        <dbReference type="EMBL" id="UVI39952.1"/>
    </source>
</evidence>
<organism evidence="1 2">
    <name type="scientific">Qipengyuania spongiae</name>
    <dbReference type="NCBI Taxonomy" id="2909673"/>
    <lineage>
        <taxon>Bacteria</taxon>
        <taxon>Pseudomonadati</taxon>
        <taxon>Pseudomonadota</taxon>
        <taxon>Alphaproteobacteria</taxon>
        <taxon>Sphingomonadales</taxon>
        <taxon>Erythrobacteraceae</taxon>
        <taxon>Qipengyuania</taxon>
    </lineage>
</organism>
<dbReference type="RefSeq" id="WP_265559789.1">
    <property type="nucleotide sequence ID" value="NZ_CP092471.1"/>
</dbReference>